<keyword evidence="3" id="KW-0808">Transferase</keyword>
<dbReference type="GO" id="GO:0032259">
    <property type="term" value="P:methylation"/>
    <property type="evidence" value="ECO:0007669"/>
    <property type="project" value="UniProtKB-KW"/>
</dbReference>
<accession>A0A2S6NJP6</accession>
<dbReference type="Gene3D" id="3.20.20.70">
    <property type="entry name" value="Aldolase class I"/>
    <property type="match status" value="1"/>
</dbReference>
<dbReference type="NCBIfam" id="TIGR04367">
    <property type="entry name" value="HpnR_B12_rSAM"/>
    <property type="match status" value="1"/>
</dbReference>
<dbReference type="InterPro" id="IPR034466">
    <property type="entry name" value="Methyltransferase_Class_B"/>
</dbReference>
<evidence type="ECO:0000256" key="2">
    <source>
        <dbReference type="ARBA" id="ARBA00022603"/>
    </source>
</evidence>
<evidence type="ECO:0000313" key="11">
    <source>
        <dbReference type="Proteomes" id="UP000239724"/>
    </source>
</evidence>
<keyword evidence="6" id="KW-0408">Iron</keyword>
<dbReference type="SFLD" id="SFLDG01082">
    <property type="entry name" value="B12-binding_domain_containing"/>
    <property type="match status" value="1"/>
</dbReference>
<dbReference type="GO" id="GO:0031419">
    <property type="term" value="F:cobalamin binding"/>
    <property type="evidence" value="ECO:0007669"/>
    <property type="project" value="InterPro"/>
</dbReference>
<dbReference type="PANTHER" id="PTHR43409:SF7">
    <property type="entry name" value="BLL1977 PROTEIN"/>
    <property type="match status" value="1"/>
</dbReference>
<reference evidence="10 11" key="1">
    <citation type="journal article" date="2018" name="Arch. Microbiol.">
        <title>New insights into the metabolic potential of the phototrophic purple bacterium Rhodopila globiformis DSM 161(T) from its draft genome sequence and evidence for a vanadium-dependent nitrogenase.</title>
        <authorList>
            <person name="Imhoff J.F."/>
            <person name="Rahn T."/>
            <person name="Kunzel S."/>
            <person name="Neulinger S.C."/>
        </authorList>
    </citation>
    <scope>NUCLEOTIDE SEQUENCE [LARGE SCALE GENOMIC DNA]</scope>
    <source>
        <strain evidence="10 11">DSM 161</strain>
    </source>
</reference>
<dbReference type="SMART" id="SM00729">
    <property type="entry name" value="Elp3"/>
    <property type="match status" value="1"/>
</dbReference>
<evidence type="ECO:0000313" key="10">
    <source>
        <dbReference type="EMBL" id="PPQ35050.1"/>
    </source>
</evidence>
<dbReference type="Gene3D" id="3.40.50.280">
    <property type="entry name" value="Cobalamin-binding domain"/>
    <property type="match status" value="1"/>
</dbReference>
<organism evidence="10 11">
    <name type="scientific">Rhodopila globiformis</name>
    <name type="common">Rhodopseudomonas globiformis</name>
    <dbReference type="NCBI Taxonomy" id="1071"/>
    <lineage>
        <taxon>Bacteria</taxon>
        <taxon>Pseudomonadati</taxon>
        <taxon>Pseudomonadota</taxon>
        <taxon>Alphaproteobacteria</taxon>
        <taxon>Acetobacterales</taxon>
        <taxon>Acetobacteraceae</taxon>
        <taxon>Rhodopila</taxon>
    </lineage>
</organism>
<dbReference type="SUPFAM" id="SSF102114">
    <property type="entry name" value="Radical SAM enzymes"/>
    <property type="match status" value="1"/>
</dbReference>
<evidence type="ECO:0000256" key="5">
    <source>
        <dbReference type="ARBA" id="ARBA00022723"/>
    </source>
</evidence>
<comment type="cofactor">
    <cofactor evidence="1">
        <name>[4Fe-4S] cluster</name>
        <dbReference type="ChEBI" id="CHEBI:49883"/>
    </cofactor>
</comment>
<dbReference type="Pfam" id="PF02310">
    <property type="entry name" value="B12-binding"/>
    <property type="match status" value="1"/>
</dbReference>
<dbReference type="InterPro" id="IPR036724">
    <property type="entry name" value="Cobalamin-bd_sf"/>
</dbReference>
<dbReference type="GO" id="GO:0046872">
    <property type="term" value="F:metal ion binding"/>
    <property type="evidence" value="ECO:0007669"/>
    <property type="project" value="UniProtKB-KW"/>
</dbReference>
<dbReference type="PROSITE" id="PS51332">
    <property type="entry name" value="B12_BINDING"/>
    <property type="match status" value="1"/>
</dbReference>
<keyword evidence="7" id="KW-0411">Iron-sulfur</keyword>
<keyword evidence="4" id="KW-0949">S-adenosyl-L-methionine</keyword>
<evidence type="ECO:0000256" key="3">
    <source>
        <dbReference type="ARBA" id="ARBA00022679"/>
    </source>
</evidence>
<dbReference type="PANTHER" id="PTHR43409">
    <property type="entry name" value="ANAEROBIC MAGNESIUM-PROTOPORPHYRIN IX MONOMETHYL ESTER CYCLASE-RELATED"/>
    <property type="match status" value="1"/>
</dbReference>
<dbReference type="RefSeq" id="WP_104518539.1">
    <property type="nucleotide sequence ID" value="NZ_NHRY01000080.1"/>
</dbReference>
<dbReference type="InterPro" id="IPR006638">
    <property type="entry name" value="Elp3/MiaA/NifB-like_rSAM"/>
</dbReference>
<dbReference type="InterPro" id="IPR027564">
    <property type="entry name" value="HpnR_B12_rSAM"/>
</dbReference>
<dbReference type="SFLD" id="SFLDS00029">
    <property type="entry name" value="Radical_SAM"/>
    <property type="match status" value="1"/>
</dbReference>
<dbReference type="InterPro" id="IPR058240">
    <property type="entry name" value="rSAM_sf"/>
</dbReference>
<name>A0A2S6NJP6_RHOGL</name>
<evidence type="ECO:0000256" key="4">
    <source>
        <dbReference type="ARBA" id="ARBA00022691"/>
    </source>
</evidence>
<evidence type="ECO:0000256" key="1">
    <source>
        <dbReference type="ARBA" id="ARBA00001966"/>
    </source>
</evidence>
<evidence type="ECO:0000256" key="6">
    <source>
        <dbReference type="ARBA" id="ARBA00023004"/>
    </source>
</evidence>
<dbReference type="CDD" id="cd02068">
    <property type="entry name" value="radical_SAM_B12_BD"/>
    <property type="match status" value="1"/>
</dbReference>
<dbReference type="AlphaFoldDB" id="A0A2S6NJP6"/>
<dbReference type="GO" id="GO:0008168">
    <property type="term" value="F:methyltransferase activity"/>
    <property type="evidence" value="ECO:0007669"/>
    <property type="project" value="UniProtKB-KW"/>
</dbReference>
<dbReference type="SFLD" id="SFLDG01123">
    <property type="entry name" value="methyltransferase_(Class_B)"/>
    <property type="match status" value="1"/>
</dbReference>
<comment type="caution">
    <text evidence="10">The sequence shown here is derived from an EMBL/GenBank/DDBJ whole genome shotgun (WGS) entry which is preliminary data.</text>
</comment>
<evidence type="ECO:0000256" key="7">
    <source>
        <dbReference type="ARBA" id="ARBA00023014"/>
    </source>
</evidence>
<evidence type="ECO:0000259" key="9">
    <source>
        <dbReference type="PROSITE" id="PS51918"/>
    </source>
</evidence>
<dbReference type="EMBL" id="NHRY01000080">
    <property type="protein sequence ID" value="PPQ35050.1"/>
    <property type="molecule type" value="Genomic_DNA"/>
</dbReference>
<dbReference type="InterPro" id="IPR007197">
    <property type="entry name" value="rSAM"/>
</dbReference>
<dbReference type="Pfam" id="PF04055">
    <property type="entry name" value="Radical_SAM"/>
    <property type="match status" value="1"/>
</dbReference>
<dbReference type="PROSITE" id="PS51918">
    <property type="entry name" value="RADICAL_SAM"/>
    <property type="match status" value="1"/>
</dbReference>
<dbReference type="CDD" id="cd01335">
    <property type="entry name" value="Radical_SAM"/>
    <property type="match status" value="1"/>
</dbReference>
<dbReference type="Proteomes" id="UP000239724">
    <property type="component" value="Unassembled WGS sequence"/>
</dbReference>
<keyword evidence="11" id="KW-1185">Reference proteome</keyword>
<evidence type="ECO:0000259" key="8">
    <source>
        <dbReference type="PROSITE" id="PS51332"/>
    </source>
</evidence>
<dbReference type="GO" id="GO:0005829">
    <property type="term" value="C:cytosol"/>
    <property type="evidence" value="ECO:0007669"/>
    <property type="project" value="TreeGrafter"/>
</dbReference>
<dbReference type="SFLD" id="SFLDF00565">
    <property type="entry name" value="hopanoid_C3-methyltransferase"/>
    <property type="match status" value="1"/>
</dbReference>
<dbReference type="InterPro" id="IPR013785">
    <property type="entry name" value="Aldolase_TIM"/>
</dbReference>
<protein>
    <submittedName>
        <fullName evidence="10">Hopanoid C-3 methylase HpnR</fullName>
    </submittedName>
</protein>
<dbReference type="InterPro" id="IPR006158">
    <property type="entry name" value="Cobalamin-bd"/>
</dbReference>
<keyword evidence="5" id="KW-0479">Metal-binding</keyword>
<keyword evidence="2 10" id="KW-0489">Methyltransferase</keyword>
<sequence>MKLLAVHPSGLMYTRVFLTLEPLGLELVAGAARAAGHDVRMVDLQVEKPRRLWQEIDQWRPDAVCFGGNYLANMPEIIDTAKAIKARLPACFLFVGGHSASFVADDLLMHGGGTIDCVVKGEGEAAVPLLLRAVADGGDLLSVPGAVSRSGEGPPPRFVESLDTIRPARDLLARRRRYFIGTLDPCASIEFARGCPWDCTFCSAWTFYGRSYRVASPEVIAEELAHIREPGVFIVDDVAFVHAKHGLAIAEAIRRRGIRKQYYLETRGDVLLRNLEVFRAWRDLGLKIMFIGMEAIDDEGLRRFRKRIDLDHNMQALEAARSLGINVAINLIADPSWDRERFETIRRWCLEIPEVVNISVTTPYPGTEIWHTEQRKLTTRDYRLFDIQHAVLPTTLPLPVFYAELVKTQQVLNTKHLGLAAIRQTAGIIGRLLLRGQTNFLRTVWKFNSVFNPALQMADHARPVAYELPLPQASLADRRALYVHKPAGRRGRALDDATERFVDAGRVGVGGG</sequence>
<feature type="domain" description="Radical SAM core" evidence="9">
    <location>
        <begin position="181"/>
        <end position="394"/>
    </location>
</feature>
<dbReference type="OrthoDB" id="9801424at2"/>
<dbReference type="GO" id="GO:0051536">
    <property type="term" value="F:iron-sulfur cluster binding"/>
    <property type="evidence" value="ECO:0007669"/>
    <property type="project" value="UniProtKB-KW"/>
</dbReference>
<proteinExistence type="predicted"/>
<dbReference type="SUPFAM" id="SSF52242">
    <property type="entry name" value="Cobalamin (vitamin B12)-binding domain"/>
    <property type="match status" value="1"/>
</dbReference>
<dbReference type="InterPro" id="IPR051198">
    <property type="entry name" value="BchE-like"/>
</dbReference>
<feature type="domain" description="B12-binding" evidence="8">
    <location>
        <begin position="8"/>
        <end position="141"/>
    </location>
</feature>
<gene>
    <name evidence="10" type="ORF">CCS01_09130</name>
</gene>